<feature type="compositionally biased region" description="Polar residues" evidence="1">
    <location>
        <begin position="331"/>
        <end position="348"/>
    </location>
</feature>
<feature type="region of interest" description="Disordered" evidence="1">
    <location>
        <begin position="300"/>
        <end position="417"/>
    </location>
</feature>
<feature type="compositionally biased region" description="Basic and acidic residues" evidence="1">
    <location>
        <begin position="300"/>
        <end position="325"/>
    </location>
</feature>
<sequence>MVFNRRKNSKVQWEKQVSKARKSDQFSSDQPSAVSDLSETIYTNGSDAINAFGKNNPYRKGKSGDSFTLGNATTDDFDPIGEFEPIADNPRMYQYQNGNYNIGQFVDDDTQDNTFDSRNYNYPPNAYPPSANTSNVSGGQWGNQGSYHLGGGSTGDLMLSGTNTDDGRPYRPNLSKDRNYTEDTSYDETVDTYGEESTDGGDSSTFRDGKKYFSDDYDIPEPVRQSPIMVLYDTILSHPLLTCMAFPCIPCLAVVVKAQERKAPPSTRRRRPNKGRKAKRDDASREDSFATYNANMRRFDDISQDSRVDRRNDFESGRGRGENEMRYGGSVASTKNSEFSALQSQFGNKRQGPPREPQARGYSMAESRERASSFGSANGMRPHMNGNMSTGMESGNSYSNIVSQNHQPHHYNMNGSFNGNMMRKPSYDPRAAYDNFGNHISLTTDADDHYMRKTPQGQWGGGESVNTSRTGGSVRSVGWKEEVQSREYHPDQSYLSSSANNTNKNQGFWLGLSDTFSTKMNDGVNFASTQSADSFSQNGYGGYRR</sequence>
<evidence type="ECO:0000313" key="2">
    <source>
        <dbReference type="EMBL" id="GFH48810.1"/>
    </source>
</evidence>
<feature type="compositionally biased region" description="Basic and acidic residues" evidence="1">
    <location>
        <begin position="165"/>
        <end position="181"/>
    </location>
</feature>
<feature type="compositionally biased region" description="Acidic residues" evidence="1">
    <location>
        <begin position="184"/>
        <end position="199"/>
    </location>
</feature>
<comment type="caution">
    <text evidence="2">The sequence shown here is derived from an EMBL/GenBank/DDBJ whole genome shotgun (WGS) entry which is preliminary data.</text>
</comment>
<feature type="region of interest" description="Disordered" evidence="1">
    <location>
        <begin position="455"/>
        <end position="477"/>
    </location>
</feature>
<feature type="compositionally biased region" description="Basic and acidic residues" evidence="1">
    <location>
        <begin position="279"/>
        <end position="288"/>
    </location>
</feature>
<reference evidence="2 3" key="1">
    <citation type="journal article" date="2021" name="Sci. Rep.">
        <title>The genome of the diatom Chaetoceros tenuissimus carries an ancient integrated fragment of an extant virus.</title>
        <authorList>
            <person name="Hongo Y."/>
            <person name="Kimura K."/>
            <person name="Takaki Y."/>
            <person name="Yoshida Y."/>
            <person name="Baba S."/>
            <person name="Kobayashi G."/>
            <person name="Nagasaki K."/>
            <person name="Hano T."/>
            <person name="Tomaru Y."/>
        </authorList>
    </citation>
    <scope>NUCLEOTIDE SEQUENCE [LARGE SCALE GENOMIC DNA]</scope>
    <source>
        <strain evidence="2 3">NIES-3715</strain>
    </source>
</reference>
<organism evidence="2 3">
    <name type="scientific">Chaetoceros tenuissimus</name>
    <dbReference type="NCBI Taxonomy" id="426638"/>
    <lineage>
        <taxon>Eukaryota</taxon>
        <taxon>Sar</taxon>
        <taxon>Stramenopiles</taxon>
        <taxon>Ochrophyta</taxon>
        <taxon>Bacillariophyta</taxon>
        <taxon>Coscinodiscophyceae</taxon>
        <taxon>Chaetocerotophycidae</taxon>
        <taxon>Chaetocerotales</taxon>
        <taxon>Chaetocerotaceae</taxon>
        <taxon>Chaetoceros</taxon>
    </lineage>
</organism>
<feature type="region of interest" description="Disordered" evidence="1">
    <location>
        <begin position="124"/>
        <end position="208"/>
    </location>
</feature>
<gene>
    <name evidence="2" type="ORF">CTEN210_05286</name>
</gene>
<keyword evidence="3" id="KW-1185">Reference proteome</keyword>
<dbReference type="AlphaFoldDB" id="A0AAD3CQ73"/>
<feature type="compositionally biased region" description="Polar residues" evidence="1">
    <location>
        <begin position="464"/>
        <end position="473"/>
    </location>
</feature>
<evidence type="ECO:0000256" key="1">
    <source>
        <dbReference type="SAM" id="MobiDB-lite"/>
    </source>
</evidence>
<feature type="region of interest" description="Disordered" evidence="1">
    <location>
        <begin position="1"/>
        <end position="35"/>
    </location>
</feature>
<name>A0AAD3CQ73_9STRA</name>
<dbReference type="Proteomes" id="UP001054902">
    <property type="component" value="Unassembled WGS sequence"/>
</dbReference>
<feature type="compositionally biased region" description="Polar residues" evidence="1">
    <location>
        <begin position="25"/>
        <end position="35"/>
    </location>
</feature>
<feature type="compositionally biased region" description="Polar residues" evidence="1">
    <location>
        <begin position="386"/>
        <end position="406"/>
    </location>
</feature>
<protein>
    <submittedName>
        <fullName evidence="2">Uncharacterized protein</fullName>
    </submittedName>
</protein>
<feature type="compositionally biased region" description="Basic residues" evidence="1">
    <location>
        <begin position="267"/>
        <end position="278"/>
    </location>
</feature>
<dbReference type="EMBL" id="BLLK01000029">
    <property type="protein sequence ID" value="GFH48810.1"/>
    <property type="molecule type" value="Genomic_DNA"/>
</dbReference>
<feature type="compositionally biased region" description="Low complexity" evidence="1">
    <location>
        <begin position="124"/>
        <end position="135"/>
    </location>
</feature>
<accession>A0AAD3CQ73</accession>
<proteinExistence type="predicted"/>
<feature type="region of interest" description="Disordered" evidence="1">
    <location>
        <begin position="260"/>
        <end position="288"/>
    </location>
</feature>
<feature type="compositionally biased region" description="Basic and acidic residues" evidence="1">
    <location>
        <begin position="12"/>
        <end position="24"/>
    </location>
</feature>
<evidence type="ECO:0000313" key="3">
    <source>
        <dbReference type="Proteomes" id="UP001054902"/>
    </source>
</evidence>